<dbReference type="InterPro" id="IPR006059">
    <property type="entry name" value="SBP"/>
</dbReference>
<dbReference type="eggNOG" id="COG1653">
    <property type="taxonomic scope" value="Bacteria"/>
</dbReference>
<dbReference type="PATRIC" id="fig|1527444.3.peg.389"/>
<dbReference type="PROSITE" id="PS51257">
    <property type="entry name" value="PROKAR_LIPOPROTEIN"/>
    <property type="match status" value="1"/>
</dbReference>
<dbReference type="PANTHER" id="PTHR43649">
    <property type="entry name" value="ARABINOSE-BINDING PROTEIN-RELATED"/>
    <property type="match status" value="1"/>
</dbReference>
<dbReference type="InterPro" id="IPR050490">
    <property type="entry name" value="Bact_solute-bd_prot1"/>
</dbReference>
<protein>
    <submittedName>
        <fullName evidence="1">Carbohydrate ABC transporter substrate-binding protein, CUT1 family</fullName>
    </submittedName>
</protein>
<evidence type="ECO:0000313" key="1">
    <source>
        <dbReference type="EMBL" id="KFF41778.1"/>
    </source>
</evidence>
<dbReference type="Gene3D" id="3.40.190.10">
    <property type="entry name" value="Periplasmic binding protein-like II"/>
    <property type="match status" value="1"/>
</dbReference>
<proteinExistence type="predicted"/>
<evidence type="ECO:0000313" key="2">
    <source>
        <dbReference type="Proteomes" id="UP000028922"/>
    </source>
</evidence>
<dbReference type="AlphaFoldDB" id="A0A086CHW4"/>
<dbReference type="Pfam" id="PF01547">
    <property type="entry name" value="SBP_bac_1"/>
    <property type="match status" value="1"/>
</dbReference>
<dbReference type="CDD" id="cd13585">
    <property type="entry name" value="PBP2_TMBP_like"/>
    <property type="match status" value="1"/>
</dbReference>
<dbReference type="STRING" id="1527444.ucyna2_00407"/>
<dbReference type="Proteomes" id="UP000028922">
    <property type="component" value="Unassembled WGS sequence"/>
</dbReference>
<sequence>MRKFFNLNIVIFFGLCGLSMSWIAGCSYNSVPVTTEELEFWTMQLQPKFTSYVTKLIEEFEQEHENITIRWTDIPWEAMENKILTAVLSNTAPDVVNLNSNFAAKLANRNVWLDFNQHIFQKIKKNYLPNIQDSSSIGDSTFGLPWYLTTQITLYNKNLFKQADITNPPKTFDELISVAIKIKKKTGKYATFFTFVPGDSGEVLESLVKMGVTLIDDQGQAGFNTPEGMKAFQYWVLLYKQGLLPPEVLTQGHRHALELYQSGEIALLSTGVESFSMIKKNAPTIAQVSVSAPQITGDTGKKNVAVMNLFIPNSTKKTEEAIKFAEFVTSTSNQLVFARQANVLPSTIDGIKTYIYEQKQLNYSTPLSDAITVSAMQLKNTETLIPIQENINQLQKIIYENLQYAMLEKKSVKQALSDAAETWNNFIAE</sequence>
<comment type="caution">
    <text evidence="1">The sequence shown here is derived from an EMBL/GenBank/DDBJ whole genome shotgun (WGS) entry which is preliminary data.</text>
</comment>
<accession>A0A086CHW4</accession>
<organism evidence="1 2">
    <name type="scientific">Candidatus Atelocyanobacterium thalassa isolate SIO64986</name>
    <dbReference type="NCBI Taxonomy" id="1527444"/>
    <lineage>
        <taxon>Bacteria</taxon>
        <taxon>Bacillati</taxon>
        <taxon>Cyanobacteriota</taxon>
        <taxon>Cyanophyceae</taxon>
        <taxon>Oscillatoriophycideae</taxon>
        <taxon>Chroococcales</taxon>
        <taxon>Aphanothecaceae</taxon>
        <taxon>Candidatus Atelocyanobacterium</taxon>
        <taxon>Candidatus Atelocyanobacterium thalassae</taxon>
    </lineage>
</organism>
<dbReference type="EMBL" id="JPSP01000003">
    <property type="protein sequence ID" value="KFF41778.1"/>
    <property type="molecule type" value="Genomic_DNA"/>
</dbReference>
<gene>
    <name evidence="1" type="ORF">ucyna2_00407</name>
</gene>
<reference evidence="1 2" key="1">
    <citation type="submission" date="2014-08" db="EMBL/GenBank/DDBJ databases">
        <title>Comparative genomics reveals surprising divergence of two closely related strains of uncultivated UCYN-A cyanobacteria.</title>
        <authorList>
            <person name="Bombar D."/>
            <person name="Heller P."/>
            <person name="Sanchez-Baracaldo P."/>
            <person name="Carter B.J."/>
            <person name="Zert J.P."/>
        </authorList>
    </citation>
    <scope>NUCLEOTIDE SEQUENCE [LARGE SCALE GENOMIC DNA]</scope>
</reference>
<dbReference type="PANTHER" id="PTHR43649:SF12">
    <property type="entry name" value="DIACETYLCHITOBIOSE BINDING PROTEIN DASA"/>
    <property type="match status" value="1"/>
</dbReference>
<dbReference type="SUPFAM" id="SSF53850">
    <property type="entry name" value="Periplasmic binding protein-like II"/>
    <property type="match status" value="1"/>
</dbReference>
<name>A0A086CHW4_9CHRO</name>